<keyword evidence="4" id="KW-0315">Glutamine amidotransferase</keyword>
<evidence type="ECO:0000256" key="3">
    <source>
        <dbReference type="ARBA" id="ARBA00022679"/>
    </source>
</evidence>
<accession>A0A1R1RXV1</accession>
<keyword evidence="3" id="KW-0808">Transferase</keyword>
<evidence type="ECO:0000256" key="2">
    <source>
        <dbReference type="ARBA" id="ARBA00013139"/>
    </source>
</evidence>
<dbReference type="Pfam" id="PF04715">
    <property type="entry name" value="Anth_synt_I_N"/>
    <property type="match status" value="1"/>
</dbReference>
<sequence>MGAGIQTLLIDNYDSFTYNLYQMIGEVNGRPPIVVRNDVDWSQVPIDEIDNIVISPGPGRPERVEDFGINTTVILESKLPVLGVCLGHQGIAHLFGGKVNHASEPMHGRTSVIHHSGIDIFDGLPPEFSVVRYHSLIVTELGDDVEAIAWTKDDLIMGLRHRNLPIWGVQFHPESICSHYGHELLANFRDLTPKRTRRSRQSPDLEEPSNSKNDFYQIHFRKLSGFPDAQSSYQTLFADAPHGFWLDSSSVIEGLSRFSYLGDGTGENAEYITYKVAEGVVKVQRSGQETEFIQQSFYDYLDEQIRRRATSTPEGLPFDFNLGYVGYIGYELKAETCGSNRYQSEIPDAALLFVDRMLVFDHLEQEAYLLCLSTGDEDKQAINWLNATEQILNEIPVAANDFDKDSVLTSVPDHNIPIEFRHNRPSYLQLINNCLEEIRNGESYEICLTNSATVYTPIDPWITYTHLRRISPVPYGAFLNFADAAVLSASPERFLSIGTDRIVESKPIKGTRMRGRTSAEDNQLRNELLSQEKDLAENLMIVDLVRNDLNTVCEIGSVHVPKLFDVETYAPVHQLISTIRGTIRPDKSTVDCVRAAFPGGSMTGAPKIRTMEIIDRLESGPRGVYSGSLGWFGLSGAADLSIVIRTVVVTDDKATFGVGGAIVALSDPEEEFKETQVKARAMVSAIAAAEVSAVGGSR</sequence>
<keyword evidence="9" id="KW-1185">Reference proteome</keyword>
<dbReference type="InterPro" id="IPR015890">
    <property type="entry name" value="Chorismate_C"/>
</dbReference>
<gene>
    <name evidence="8" type="ORF">BW143_12165</name>
</gene>
<dbReference type="AlphaFoldDB" id="A0A1R1RXV1"/>
<dbReference type="Gene3D" id="3.40.50.880">
    <property type="match status" value="1"/>
</dbReference>
<dbReference type="PANTHER" id="PTHR11236">
    <property type="entry name" value="AMINOBENZOATE/ANTHRANILATE SYNTHASE"/>
    <property type="match status" value="1"/>
</dbReference>
<dbReference type="RefSeq" id="WP_076761237.1">
    <property type="nucleotide sequence ID" value="NZ_JARMMH010000014.1"/>
</dbReference>
<dbReference type="Gene3D" id="3.60.120.10">
    <property type="entry name" value="Anthranilate synthase"/>
    <property type="match status" value="1"/>
</dbReference>
<dbReference type="SUPFAM" id="SSF56322">
    <property type="entry name" value="ADC synthase"/>
    <property type="match status" value="1"/>
</dbReference>
<dbReference type="PRINTS" id="PR00097">
    <property type="entry name" value="ANTSNTHASEII"/>
</dbReference>
<dbReference type="PRINTS" id="PR00096">
    <property type="entry name" value="GATASE"/>
</dbReference>
<dbReference type="EC" id="2.6.1.85" evidence="2"/>
<name>A0A1R1RXV1_9BACI</name>
<dbReference type="InterPro" id="IPR005801">
    <property type="entry name" value="ADC_synthase"/>
</dbReference>
<dbReference type="NCBIfam" id="TIGR00566">
    <property type="entry name" value="trpG_papA"/>
    <property type="match status" value="1"/>
</dbReference>
<evidence type="ECO:0000259" key="6">
    <source>
        <dbReference type="Pfam" id="PF00425"/>
    </source>
</evidence>
<dbReference type="Proteomes" id="UP000187367">
    <property type="component" value="Unassembled WGS sequence"/>
</dbReference>
<dbReference type="Pfam" id="PF00425">
    <property type="entry name" value="Chorismate_bind"/>
    <property type="match status" value="1"/>
</dbReference>
<dbReference type="PANTHER" id="PTHR11236:SF18">
    <property type="entry name" value="AMINODEOXYCHORISMATE SYNTHASE"/>
    <property type="match status" value="1"/>
</dbReference>
<accession>A0A1R1QK23</accession>
<dbReference type="NCBIfam" id="TIGR00553">
    <property type="entry name" value="pabB"/>
    <property type="match status" value="1"/>
</dbReference>
<dbReference type="OrthoDB" id="9803598at2"/>
<dbReference type="InterPro" id="IPR006805">
    <property type="entry name" value="Anth_synth_I_N"/>
</dbReference>
<dbReference type="InterPro" id="IPR017926">
    <property type="entry name" value="GATASE"/>
</dbReference>
<dbReference type="EMBL" id="MTJL01000023">
    <property type="protein sequence ID" value="OMI04979.1"/>
    <property type="molecule type" value="Genomic_DNA"/>
</dbReference>
<feature type="domain" description="Anthranilate synthase component I N-terminal" evidence="7">
    <location>
        <begin position="238"/>
        <end position="369"/>
    </location>
</feature>
<feature type="domain" description="Chorismate-utilising enzyme C-terminal" evidence="6">
    <location>
        <begin position="425"/>
        <end position="678"/>
    </location>
</feature>
<dbReference type="InterPro" id="IPR029062">
    <property type="entry name" value="Class_I_gatase-like"/>
</dbReference>
<dbReference type="CDD" id="cd01743">
    <property type="entry name" value="GATase1_Anthranilate_Synthase"/>
    <property type="match status" value="1"/>
</dbReference>
<dbReference type="SUPFAM" id="SSF52317">
    <property type="entry name" value="Class I glutamine amidotransferase-like"/>
    <property type="match status" value="1"/>
</dbReference>
<evidence type="ECO:0000313" key="8">
    <source>
        <dbReference type="EMBL" id="OMI04979.1"/>
    </source>
</evidence>
<dbReference type="GO" id="GO:0008153">
    <property type="term" value="P:4-aminobenzoate biosynthetic process"/>
    <property type="evidence" value="ECO:0007669"/>
    <property type="project" value="TreeGrafter"/>
</dbReference>
<dbReference type="Pfam" id="PF00117">
    <property type="entry name" value="GATase"/>
    <property type="match status" value="1"/>
</dbReference>
<evidence type="ECO:0000259" key="7">
    <source>
        <dbReference type="Pfam" id="PF04715"/>
    </source>
</evidence>
<dbReference type="GO" id="GO:0046820">
    <property type="term" value="F:4-amino-4-deoxychorismate synthase activity"/>
    <property type="evidence" value="ECO:0007669"/>
    <property type="project" value="UniProtKB-EC"/>
</dbReference>
<dbReference type="PRINTS" id="PR00099">
    <property type="entry name" value="CPSGATASE"/>
</dbReference>
<organism evidence="8 9">
    <name type="scientific">Bacillus swezeyi</name>
    <dbReference type="NCBI Taxonomy" id="1925020"/>
    <lineage>
        <taxon>Bacteria</taxon>
        <taxon>Bacillati</taxon>
        <taxon>Bacillota</taxon>
        <taxon>Bacilli</taxon>
        <taxon>Bacillales</taxon>
        <taxon>Bacillaceae</taxon>
        <taxon>Bacillus</taxon>
    </lineage>
</organism>
<evidence type="ECO:0000259" key="5">
    <source>
        <dbReference type="Pfam" id="PF00117"/>
    </source>
</evidence>
<dbReference type="GO" id="GO:0009396">
    <property type="term" value="P:folic acid-containing compound biosynthetic process"/>
    <property type="evidence" value="ECO:0007669"/>
    <property type="project" value="InterPro"/>
</dbReference>
<comment type="similarity">
    <text evidence="1">In the C-terminal section; belongs to the anthranilate synthase component I family.</text>
</comment>
<dbReference type="PROSITE" id="PS51273">
    <property type="entry name" value="GATASE_TYPE_1"/>
    <property type="match status" value="1"/>
</dbReference>
<evidence type="ECO:0000313" key="9">
    <source>
        <dbReference type="Proteomes" id="UP000187367"/>
    </source>
</evidence>
<evidence type="ECO:0000256" key="4">
    <source>
        <dbReference type="ARBA" id="ARBA00022962"/>
    </source>
</evidence>
<proteinExistence type="inferred from homology"/>
<evidence type="ECO:0000256" key="1">
    <source>
        <dbReference type="ARBA" id="ARBA00005970"/>
    </source>
</evidence>
<dbReference type="InterPro" id="IPR019999">
    <property type="entry name" value="Anth_synth_I-like"/>
</dbReference>
<dbReference type="GO" id="GO:0000162">
    <property type="term" value="P:L-tryptophan biosynthetic process"/>
    <property type="evidence" value="ECO:0007669"/>
    <property type="project" value="TreeGrafter"/>
</dbReference>
<dbReference type="InterPro" id="IPR005802">
    <property type="entry name" value="ADC_synth_comp_1"/>
</dbReference>
<dbReference type="InterPro" id="IPR006221">
    <property type="entry name" value="TrpG/PapA_dom"/>
</dbReference>
<protein>
    <recommendedName>
        <fullName evidence="2">aminodeoxychorismate synthase</fullName>
        <ecNumber evidence="2">2.6.1.85</ecNumber>
    </recommendedName>
</protein>
<feature type="domain" description="Glutamine amidotransferase" evidence="5">
    <location>
        <begin position="8"/>
        <end position="188"/>
    </location>
</feature>
<dbReference type="GO" id="GO:0005737">
    <property type="term" value="C:cytoplasm"/>
    <property type="evidence" value="ECO:0007669"/>
    <property type="project" value="TreeGrafter"/>
</dbReference>
<dbReference type="FunFam" id="3.40.50.880:FF:000003">
    <property type="entry name" value="Anthranilate synthase component II"/>
    <property type="match status" value="1"/>
</dbReference>
<comment type="caution">
    <text evidence="8">The sequence shown here is derived from an EMBL/GenBank/DDBJ whole genome shotgun (WGS) entry which is preliminary data.</text>
</comment>
<reference evidence="8 9" key="1">
    <citation type="submission" date="2017-01" db="EMBL/GenBank/DDBJ databases">
        <title>Bacillus phylogenomics.</title>
        <authorList>
            <person name="Dunlap C."/>
        </authorList>
    </citation>
    <scope>NUCLEOTIDE SEQUENCE [LARGE SCALE GENOMIC DNA]</scope>
    <source>
        <strain evidence="8 9">NRRL B-41282</strain>
    </source>
</reference>